<sequence length="406" mass="47307">MNNYGLVLSGGGAKGSYQIGVWKALSEMNIKISTITGTSIGALNGAFLIQEDYELLKLAWTHFSIDTVLSVDKEKWNNKKMYNKKYFSFLTVIKNLITSGGIETKPLEEILRKYIDEEKIRRSNIDFGINTYSLTDKKPIEIFKEDIPKGKFVDYLLASSCFPAFKPVEIDEKKYIDGGIHDNLPITMMENKGIKNIIVVDVGGKHTKKSKPLKDSNVIYIRSNRDLGKTLEIDSEKAKENIKFGYLDTLKAFNHLTGIKYYIVYDKKCQFIKNSLSKANIEQFFGINNNFPFLYKELLSKRFFNFIHKYCDSKKRKSNILSIVEITGNYFNLNSKRIYSVNLLNKKIINEYEKINEKDRIYKLINYEQDERKLKKYRREELINNPKMVIAAFYIDFLIKNKYYPC</sequence>
<keyword evidence="3 4" id="KW-0443">Lipid metabolism</keyword>
<accession>A0AA45C6R4</accession>
<keyword evidence="2 4" id="KW-0442">Lipid degradation</keyword>
<dbReference type="Pfam" id="PF01734">
    <property type="entry name" value="Patatin"/>
    <property type="match status" value="1"/>
</dbReference>
<reference evidence="6 7" key="1">
    <citation type="submission" date="2018-05" db="EMBL/GenBank/DDBJ databases">
        <title>Genomic Encyclopedia of Type Strains, Phase IV (KMG-IV): sequencing the most valuable type-strain genomes for metagenomic binning, comparative biology and taxonomic classification.</title>
        <authorList>
            <person name="Goeker M."/>
        </authorList>
    </citation>
    <scope>NUCLEOTIDE SEQUENCE [LARGE SCALE GENOMIC DNA]</scope>
    <source>
        <strain evidence="6 7">DSM 24906</strain>
    </source>
</reference>
<dbReference type="CDD" id="cd07209">
    <property type="entry name" value="Pat_hypo_Ecoli_Z1214_like"/>
    <property type="match status" value="1"/>
</dbReference>
<dbReference type="EMBL" id="QGGI01000008">
    <property type="protein sequence ID" value="PWJ93189.1"/>
    <property type="molecule type" value="Genomic_DNA"/>
</dbReference>
<dbReference type="Gene3D" id="3.40.1090.10">
    <property type="entry name" value="Cytosolic phospholipase A2 catalytic domain"/>
    <property type="match status" value="2"/>
</dbReference>
<evidence type="ECO:0000256" key="4">
    <source>
        <dbReference type="PROSITE-ProRule" id="PRU01161"/>
    </source>
</evidence>
<proteinExistence type="predicted"/>
<feature type="short sequence motif" description="GXSXG" evidence="4">
    <location>
        <begin position="37"/>
        <end position="41"/>
    </location>
</feature>
<gene>
    <name evidence="6" type="ORF">C7380_10818</name>
</gene>
<keyword evidence="1 4" id="KW-0378">Hydrolase</keyword>
<feature type="short sequence motif" description="DGA/G" evidence="4">
    <location>
        <begin position="177"/>
        <end position="179"/>
    </location>
</feature>
<evidence type="ECO:0000256" key="3">
    <source>
        <dbReference type="ARBA" id="ARBA00023098"/>
    </source>
</evidence>
<name>A0AA45C6R4_9BACT</name>
<feature type="domain" description="PNPLA" evidence="5">
    <location>
        <begin position="6"/>
        <end position="190"/>
    </location>
</feature>
<dbReference type="InterPro" id="IPR002641">
    <property type="entry name" value="PNPLA_dom"/>
</dbReference>
<dbReference type="RefSeq" id="WP_158274818.1">
    <property type="nucleotide sequence ID" value="NZ_QGGI01000008.1"/>
</dbReference>
<dbReference type="InterPro" id="IPR016035">
    <property type="entry name" value="Acyl_Trfase/lysoPLipase"/>
</dbReference>
<feature type="active site" description="Nucleophile" evidence="4">
    <location>
        <position position="39"/>
    </location>
</feature>
<organism evidence="6 7">
    <name type="scientific">Oceanotoga teriensis</name>
    <dbReference type="NCBI Taxonomy" id="515440"/>
    <lineage>
        <taxon>Bacteria</taxon>
        <taxon>Thermotogati</taxon>
        <taxon>Thermotogota</taxon>
        <taxon>Thermotogae</taxon>
        <taxon>Petrotogales</taxon>
        <taxon>Petrotogaceae</taxon>
        <taxon>Oceanotoga</taxon>
    </lineage>
</organism>
<dbReference type="GO" id="GO:0016787">
    <property type="term" value="F:hydrolase activity"/>
    <property type="evidence" value="ECO:0007669"/>
    <property type="project" value="UniProtKB-UniRule"/>
</dbReference>
<evidence type="ECO:0000313" key="6">
    <source>
        <dbReference type="EMBL" id="PWJ93189.1"/>
    </source>
</evidence>
<dbReference type="GO" id="GO:0016042">
    <property type="term" value="P:lipid catabolic process"/>
    <property type="evidence" value="ECO:0007669"/>
    <property type="project" value="UniProtKB-UniRule"/>
</dbReference>
<feature type="short sequence motif" description="GXGXXG" evidence="4">
    <location>
        <begin position="10"/>
        <end position="15"/>
    </location>
</feature>
<feature type="active site" description="Proton acceptor" evidence="4">
    <location>
        <position position="177"/>
    </location>
</feature>
<dbReference type="PANTHER" id="PTHR14226">
    <property type="entry name" value="NEUROPATHY TARGET ESTERASE/SWISS CHEESE D.MELANOGASTER"/>
    <property type="match status" value="1"/>
</dbReference>
<dbReference type="SUPFAM" id="SSF52151">
    <property type="entry name" value="FabD/lysophospholipase-like"/>
    <property type="match status" value="1"/>
</dbReference>
<evidence type="ECO:0000259" key="5">
    <source>
        <dbReference type="PROSITE" id="PS51635"/>
    </source>
</evidence>
<evidence type="ECO:0000313" key="7">
    <source>
        <dbReference type="Proteomes" id="UP000245921"/>
    </source>
</evidence>
<dbReference type="Proteomes" id="UP000245921">
    <property type="component" value="Unassembled WGS sequence"/>
</dbReference>
<evidence type="ECO:0000256" key="1">
    <source>
        <dbReference type="ARBA" id="ARBA00022801"/>
    </source>
</evidence>
<dbReference type="InterPro" id="IPR050301">
    <property type="entry name" value="NTE"/>
</dbReference>
<dbReference type="AlphaFoldDB" id="A0AA45C6R4"/>
<dbReference type="PROSITE" id="PS51635">
    <property type="entry name" value="PNPLA"/>
    <property type="match status" value="1"/>
</dbReference>
<comment type="caution">
    <text evidence="6">The sequence shown here is derived from an EMBL/GenBank/DDBJ whole genome shotgun (WGS) entry which is preliminary data.</text>
</comment>
<protein>
    <submittedName>
        <fullName evidence="6">NTE family protein</fullName>
    </submittedName>
</protein>
<evidence type="ECO:0000256" key="2">
    <source>
        <dbReference type="ARBA" id="ARBA00022963"/>
    </source>
</evidence>
<dbReference type="PANTHER" id="PTHR14226:SF29">
    <property type="entry name" value="NEUROPATHY TARGET ESTERASE SWS"/>
    <property type="match status" value="1"/>
</dbReference>
<keyword evidence="7" id="KW-1185">Reference proteome</keyword>